<dbReference type="CDD" id="cd10787">
    <property type="entry name" value="LamB_YcsF_like"/>
    <property type="match status" value="1"/>
</dbReference>
<dbReference type="NCBIfam" id="NF003814">
    <property type="entry name" value="PRK05406.1-3"/>
    <property type="match status" value="1"/>
</dbReference>
<keyword evidence="1" id="KW-0378">Hydrolase</keyword>
<dbReference type="EC" id="3.5.2.9" evidence="1"/>
<protein>
    <submittedName>
        <fullName evidence="1">5-oxoprolinase subunit PxpA</fullName>
        <ecNumber evidence="1">3.5.2.9</ecNumber>
    </submittedName>
</protein>
<dbReference type="Proteomes" id="UP001493487">
    <property type="component" value="Unassembled WGS sequence"/>
</dbReference>
<proteinExistence type="predicted"/>
<dbReference type="EMBL" id="JASKHM010000012">
    <property type="protein sequence ID" value="MEQ4484794.1"/>
    <property type="molecule type" value="Genomic_DNA"/>
</dbReference>
<sequence>MITIDLNADIGEGFGAYEWGSDETLLEYVSSANIACGFHAGDPHTMSKTVESCLKHGVAIGAHPGLPDRLGFGRREMAVTPEEAGHFVLYQVGALQSFVRAYDGRLQHVKLHGALYHMAARDEQMAQTIVKVIRLLEPELLLYGPSGSCLHAAADSEGIRFISEGFADRAYMPDGSLVPRHLPGAVIENTESAVNQAVSLARAGQVQTLCLHGDTPKAKEHAEQIAHRLRSSGVSIQPPGRI</sequence>
<evidence type="ECO:0000313" key="1">
    <source>
        <dbReference type="EMBL" id="MEQ4484794.1"/>
    </source>
</evidence>
<dbReference type="PANTHER" id="PTHR30292">
    <property type="entry name" value="UNCHARACTERIZED PROTEIN YBGL-RELATED"/>
    <property type="match status" value="1"/>
</dbReference>
<reference evidence="1 2" key="1">
    <citation type="journal article" date="2023" name="Genome Announc.">
        <title>Pan-Genome Analyses of the Genus Cohnella and Proposal of the Novel Species Cohnella silvisoli sp. nov., Isolated from Forest Soil.</title>
        <authorList>
            <person name="Wang C."/>
            <person name="Mao L."/>
            <person name="Bao G."/>
            <person name="Zhu H."/>
        </authorList>
    </citation>
    <scope>NUCLEOTIDE SEQUENCE [LARGE SCALE GENOMIC DNA]</scope>
    <source>
        <strain evidence="1 2">NL03-T5-1</strain>
    </source>
</reference>
<name>A0ABV1KXJ3_9BACL</name>
<dbReference type="InterPro" id="IPR011330">
    <property type="entry name" value="Glyco_hydro/deAcase_b/a-brl"/>
</dbReference>
<dbReference type="NCBIfam" id="NF003816">
    <property type="entry name" value="PRK05406.1-5"/>
    <property type="match status" value="1"/>
</dbReference>
<dbReference type="PANTHER" id="PTHR30292:SF0">
    <property type="entry name" value="5-OXOPROLINASE SUBUNIT A"/>
    <property type="match status" value="1"/>
</dbReference>
<dbReference type="InterPro" id="IPR005501">
    <property type="entry name" value="LamB/YcsF/PxpA-like"/>
</dbReference>
<dbReference type="RefSeq" id="WP_232187166.1">
    <property type="nucleotide sequence ID" value="NZ_JAIOAP010000011.1"/>
</dbReference>
<gene>
    <name evidence="1" type="ORF">QJS35_20620</name>
</gene>
<dbReference type="GO" id="GO:0017168">
    <property type="term" value="F:5-oxoprolinase (ATP-hydrolyzing) activity"/>
    <property type="evidence" value="ECO:0007669"/>
    <property type="project" value="UniProtKB-EC"/>
</dbReference>
<evidence type="ECO:0000313" key="2">
    <source>
        <dbReference type="Proteomes" id="UP001493487"/>
    </source>
</evidence>
<comment type="caution">
    <text evidence="1">The sequence shown here is derived from an EMBL/GenBank/DDBJ whole genome shotgun (WGS) entry which is preliminary data.</text>
</comment>
<organism evidence="1 2">
    <name type="scientific">Cohnella silvisoli</name>
    <dbReference type="NCBI Taxonomy" id="2873699"/>
    <lineage>
        <taxon>Bacteria</taxon>
        <taxon>Bacillati</taxon>
        <taxon>Bacillota</taxon>
        <taxon>Bacilli</taxon>
        <taxon>Bacillales</taxon>
        <taxon>Paenibacillaceae</taxon>
        <taxon>Cohnella</taxon>
    </lineage>
</organism>
<dbReference type="SUPFAM" id="SSF88713">
    <property type="entry name" value="Glycoside hydrolase/deacetylase"/>
    <property type="match status" value="1"/>
</dbReference>
<dbReference type="Gene3D" id="3.20.20.370">
    <property type="entry name" value="Glycoside hydrolase/deacetylase"/>
    <property type="match status" value="1"/>
</dbReference>
<accession>A0ABV1KXJ3</accession>
<keyword evidence="2" id="KW-1185">Reference proteome</keyword>
<dbReference type="Pfam" id="PF03746">
    <property type="entry name" value="LamB_YcsF"/>
    <property type="match status" value="1"/>
</dbReference>